<gene>
    <name evidence="1" type="ORF">Gorai_023193</name>
</gene>
<organism evidence="1 2">
    <name type="scientific">Gossypium raimondii</name>
    <name type="common">Peruvian cotton</name>
    <name type="synonym">Gossypium klotzschianum subsp. raimondii</name>
    <dbReference type="NCBI Taxonomy" id="29730"/>
    <lineage>
        <taxon>Eukaryota</taxon>
        <taxon>Viridiplantae</taxon>
        <taxon>Streptophyta</taxon>
        <taxon>Embryophyta</taxon>
        <taxon>Tracheophyta</taxon>
        <taxon>Spermatophyta</taxon>
        <taxon>Magnoliopsida</taxon>
        <taxon>eudicotyledons</taxon>
        <taxon>Gunneridae</taxon>
        <taxon>Pentapetalae</taxon>
        <taxon>rosids</taxon>
        <taxon>malvids</taxon>
        <taxon>Malvales</taxon>
        <taxon>Malvaceae</taxon>
        <taxon>Malvoideae</taxon>
        <taxon>Gossypium</taxon>
    </lineage>
</organism>
<accession>A0A7J8NVF5</accession>
<feature type="non-terminal residue" evidence="1">
    <location>
        <position position="86"/>
    </location>
</feature>
<evidence type="ECO:0000313" key="1">
    <source>
        <dbReference type="EMBL" id="MBA0580999.1"/>
    </source>
</evidence>
<evidence type="ECO:0000313" key="2">
    <source>
        <dbReference type="Proteomes" id="UP000593578"/>
    </source>
</evidence>
<protein>
    <submittedName>
        <fullName evidence="1">Uncharacterized protein</fullName>
    </submittedName>
</protein>
<name>A0A7J8NVF5_GOSRA</name>
<dbReference type="Proteomes" id="UP000593578">
    <property type="component" value="Unassembled WGS sequence"/>
</dbReference>
<sequence length="86" mass="9522">GGRGSVQGVVFSNIQVFEVAGDNVPYRGITLSAIELTLVPNERTRTDDTFYWQAFVEFTTPTVPPIGCLKTDKPLNNRAQSNRDMC</sequence>
<comment type="caution">
    <text evidence="1">The sequence shown here is derived from an EMBL/GenBank/DDBJ whole genome shotgun (WGS) entry which is preliminary data.</text>
</comment>
<reference evidence="1 2" key="1">
    <citation type="journal article" date="2019" name="Genome Biol. Evol.">
        <title>Insights into the evolution of the New World diploid cottons (Gossypium, subgenus Houzingenia) based on genome sequencing.</title>
        <authorList>
            <person name="Grover C.E."/>
            <person name="Arick M.A. 2nd"/>
            <person name="Thrash A."/>
            <person name="Conover J.L."/>
            <person name="Sanders W.S."/>
            <person name="Peterson D.G."/>
            <person name="Frelichowski J.E."/>
            <person name="Scheffler J.A."/>
            <person name="Scheffler B.E."/>
            <person name="Wendel J.F."/>
        </authorList>
    </citation>
    <scope>NUCLEOTIDE SEQUENCE [LARGE SCALE GENOMIC DNA]</scope>
    <source>
        <strain evidence="1">8</strain>
        <tissue evidence="1">Leaf</tissue>
    </source>
</reference>
<proteinExistence type="predicted"/>
<dbReference type="AlphaFoldDB" id="A0A7J8NVF5"/>
<dbReference type="EMBL" id="JABEZZ010000002">
    <property type="protein sequence ID" value="MBA0580999.1"/>
    <property type="molecule type" value="Genomic_DNA"/>
</dbReference>